<comment type="subcellular location">
    <subcellularLocation>
        <location evidence="1 9">Cytoplasm</location>
    </subcellularLocation>
</comment>
<keyword evidence="2 9" id="KW-0963">Cytoplasm</keyword>
<feature type="modified residue" description="4-aspartylphosphate" evidence="10">
    <location>
        <position position="54"/>
    </location>
</feature>
<keyword evidence="13" id="KW-1185">Reference proteome</keyword>
<evidence type="ECO:0000256" key="2">
    <source>
        <dbReference type="ARBA" id="ARBA00022490"/>
    </source>
</evidence>
<evidence type="ECO:0000313" key="13">
    <source>
        <dbReference type="Proteomes" id="UP000316612"/>
    </source>
</evidence>
<dbReference type="SUPFAM" id="SSF52172">
    <property type="entry name" value="CheY-like"/>
    <property type="match status" value="1"/>
</dbReference>
<dbReference type="PROSITE" id="PS50110">
    <property type="entry name" value="RESPONSE_REGULATORY"/>
    <property type="match status" value="1"/>
</dbReference>
<organism evidence="12 13">
    <name type="scientific">Glutamicibacter uratoxydans</name>
    <name type="common">Arthrobacter uratoxydans</name>
    <dbReference type="NCBI Taxonomy" id="43667"/>
    <lineage>
        <taxon>Bacteria</taxon>
        <taxon>Bacillati</taxon>
        <taxon>Actinomycetota</taxon>
        <taxon>Actinomycetes</taxon>
        <taxon>Micrococcales</taxon>
        <taxon>Micrococcaceae</taxon>
        <taxon>Glutamicibacter</taxon>
    </lineage>
</organism>
<dbReference type="Gene3D" id="3.40.50.2300">
    <property type="match status" value="1"/>
</dbReference>
<dbReference type="EMBL" id="BJNY01000011">
    <property type="protein sequence ID" value="GED06584.1"/>
    <property type="molecule type" value="Genomic_DNA"/>
</dbReference>
<dbReference type="PANTHER" id="PTHR45526">
    <property type="entry name" value="TRANSCRIPTIONAL REGULATORY PROTEIN DPIA"/>
    <property type="match status" value="1"/>
</dbReference>
<evidence type="ECO:0000256" key="10">
    <source>
        <dbReference type="PROSITE-ProRule" id="PRU00169"/>
    </source>
</evidence>
<dbReference type="GO" id="GO:0003677">
    <property type="term" value="F:DNA binding"/>
    <property type="evidence" value="ECO:0007669"/>
    <property type="project" value="UniProtKB-KW"/>
</dbReference>
<dbReference type="OrthoDB" id="7187989at2"/>
<dbReference type="InterPro" id="IPR036390">
    <property type="entry name" value="WH_DNA-bd_sf"/>
</dbReference>
<evidence type="ECO:0000256" key="8">
    <source>
        <dbReference type="ARBA" id="ARBA00023163"/>
    </source>
</evidence>
<accession>A0A4Y4DRP4</accession>
<dbReference type="GO" id="GO:0005737">
    <property type="term" value="C:cytoplasm"/>
    <property type="evidence" value="ECO:0007669"/>
    <property type="project" value="UniProtKB-SubCell"/>
</dbReference>
<dbReference type="SMART" id="SM00448">
    <property type="entry name" value="REC"/>
    <property type="match status" value="1"/>
</dbReference>
<reference evidence="12 13" key="1">
    <citation type="submission" date="2019-06" db="EMBL/GenBank/DDBJ databases">
        <title>Whole genome shotgun sequence of Glutamicibacter uratoxydans NBRC 15515.</title>
        <authorList>
            <person name="Hosoyama A."/>
            <person name="Uohara A."/>
            <person name="Ohji S."/>
            <person name="Ichikawa N."/>
        </authorList>
    </citation>
    <scope>NUCLEOTIDE SEQUENCE [LARGE SCALE GENOMIC DNA]</scope>
    <source>
        <strain evidence="12 13">NBRC 15515</strain>
    </source>
</reference>
<feature type="domain" description="Response regulatory" evidence="11">
    <location>
        <begin position="3"/>
        <end position="119"/>
    </location>
</feature>
<keyword evidence="8 9" id="KW-0804">Transcription</keyword>
<dbReference type="InterPro" id="IPR048714">
    <property type="entry name" value="DpiA-like_HTH"/>
</dbReference>
<evidence type="ECO:0000256" key="5">
    <source>
        <dbReference type="ARBA" id="ARBA00023015"/>
    </source>
</evidence>
<dbReference type="InterPro" id="IPR024187">
    <property type="entry name" value="Sig_transdc_resp-reg_cit/mal"/>
</dbReference>
<keyword evidence="5 9" id="KW-0805">Transcription regulation</keyword>
<sequence>MIKVLVIDDDFMVAKVHSGFVNSEPGFSVVGVAHSAAQALKSVAELAPDLVLLDIYLPDGNGLDLLQKLRDIHPELDVIVISAAREMDTVRKALRGGIIHYLMKPFSREDLRERLEHYKKTYRGLGDDAEHELDQSDVNRLLGLGTQQRKPLPKGCSAETLGLVEGILRSSDDALSATETAEKLGTSRVSARRYLEYLADEGLVQVNLKYGGVGRPERLYGWSAS</sequence>
<evidence type="ECO:0000259" key="11">
    <source>
        <dbReference type="PROSITE" id="PS50110"/>
    </source>
</evidence>
<keyword evidence="3 10" id="KW-0597">Phosphoprotein</keyword>
<evidence type="ECO:0000256" key="6">
    <source>
        <dbReference type="ARBA" id="ARBA00023125"/>
    </source>
</evidence>
<keyword evidence="6 9" id="KW-0238">DNA-binding</keyword>
<dbReference type="InterPro" id="IPR011006">
    <property type="entry name" value="CheY-like_superfamily"/>
</dbReference>
<proteinExistence type="predicted"/>
<protein>
    <recommendedName>
        <fullName evidence="9">Transcriptional regulatory protein</fullName>
    </recommendedName>
</protein>
<comment type="caution">
    <text evidence="12">The sequence shown here is derived from an EMBL/GenBank/DDBJ whole genome shotgun (WGS) entry which is preliminary data.</text>
</comment>
<dbReference type="InterPro" id="IPR051271">
    <property type="entry name" value="2C-system_Tx_regulators"/>
</dbReference>
<keyword evidence="4 9" id="KW-0902">Two-component regulatory system</keyword>
<dbReference type="GO" id="GO:0000156">
    <property type="term" value="F:phosphorelay response regulator activity"/>
    <property type="evidence" value="ECO:0007669"/>
    <property type="project" value="TreeGrafter"/>
</dbReference>
<evidence type="ECO:0000256" key="4">
    <source>
        <dbReference type="ARBA" id="ARBA00023012"/>
    </source>
</evidence>
<dbReference type="Pfam" id="PF20714">
    <property type="entry name" value="HTH_64"/>
    <property type="match status" value="1"/>
</dbReference>
<gene>
    <name evidence="12" type="ORF">AUR04nite_21160</name>
</gene>
<evidence type="ECO:0000313" key="12">
    <source>
        <dbReference type="EMBL" id="GED06584.1"/>
    </source>
</evidence>
<dbReference type="Pfam" id="PF00072">
    <property type="entry name" value="Response_reg"/>
    <property type="match status" value="1"/>
</dbReference>
<evidence type="ECO:0000256" key="1">
    <source>
        <dbReference type="ARBA" id="ARBA00004496"/>
    </source>
</evidence>
<dbReference type="Proteomes" id="UP000316612">
    <property type="component" value="Unassembled WGS sequence"/>
</dbReference>
<dbReference type="AlphaFoldDB" id="A0A4Y4DRP4"/>
<dbReference type="PIRSF" id="PIRSF006171">
    <property type="entry name" value="RR_citrat_malat"/>
    <property type="match status" value="1"/>
</dbReference>
<evidence type="ECO:0000256" key="7">
    <source>
        <dbReference type="ARBA" id="ARBA00023159"/>
    </source>
</evidence>
<name>A0A4Y4DRP4_GLUUR</name>
<dbReference type="CDD" id="cd19925">
    <property type="entry name" value="REC_citrate_TCS"/>
    <property type="match status" value="1"/>
</dbReference>
<dbReference type="InterPro" id="IPR001789">
    <property type="entry name" value="Sig_transdc_resp-reg_receiver"/>
</dbReference>
<dbReference type="SUPFAM" id="SSF46785">
    <property type="entry name" value="Winged helix' DNA-binding domain"/>
    <property type="match status" value="1"/>
</dbReference>
<dbReference type="PANTHER" id="PTHR45526:SF1">
    <property type="entry name" value="TRANSCRIPTIONAL REGULATORY PROTEIN DCUR-RELATED"/>
    <property type="match status" value="1"/>
</dbReference>
<keyword evidence="7 9" id="KW-0010">Activator</keyword>
<dbReference type="RefSeq" id="WP_141364785.1">
    <property type="nucleotide sequence ID" value="NZ_BAAAJL010000013.1"/>
</dbReference>
<evidence type="ECO:0000256" key="3">
    <source>
        <dbReference type="ARBA" id="ARBA00022553"/>
    </source>
</evidence>
<dbReference type="GO" id="GO:0003700">
    <property type="term" value="F:DNA-binding transcription factor activity"/>
    <property type="evidence" value="ECO:0007669"/>
    <property type="project" value="InterPro"/>
</dbReference>
<evidence type="ECO:0000256" key="9">
    <source>
        <dbReference type="PIRNR" id="PIRNR006171"/>
    </source>
</evidence>